<dbReference type="InterPro" id="IPR036271">
    <property type="entry name" value="Tet_transcr_reg_TetR-rel_C_sf"/>
</dbReference>
<dbReference type="SUPFAM" id="SSF46689">
    <property type="entry name" value="Homeodomain-like"/>
    <property type="match status" value="1"/>
</dbReference>
<dbReference type="EMBL" id="BSOT01000005">
    <property type="protein sequence ID" value="GLR69568.1"/>
    <property type="molecule type" value="Genomic_DNA"/>
</dbReference>
<gene>
    <name evidence="6" type="ORF">GCM10007852_04760</name>
</gene>
<dbReference type="Proteomes" id="UP001156601">
    <property type="component" value="Unassembled WGS sequence"/>
</dbReference>
<evidence type="ECO:0000313" key="6">
    <source>
        <dbReference type="EMBL" id="GLR69568.1"/>
    </source>
</evidence>
<dbReference type="PANTHER" id="PTHR47506:SF1">
    <property type="entry name" value="HTH-TYPE TRANSCRIPTIONAL REGULATOR YJDC"/>
    <property type="match status" value="1"/>
</dbReference>
<feature type="domain" description="HTH tetR-type" evidence="5">
    <location>
        <begin position="12"/>
        <end position="72"/>
    </location>
</feature>
<dbReference type="SUPFAM" id="SSF48498">
    <property type="entry name" value="Tetracyclin repressor-like, C-terminal domain"/>
    <property type="match status" value="1"/>
</dbReference>
<keyword evidence="2 4" id="KW-0238">DNA-binding</keyword>
<accession>A0AA37SUA9</accession>
<keyword evidence="7" id="KW-1185">Reference proteome</keyword>
<reference evidence="6" key="1">
    <citation type="journal article" date="2014" name="Int. J. Syst. Evol. Microbiol.">
        <title>Complete genome sequence of Corynebacterium casei LMG S-19264T (=DSM 44701T), isolated from a smear-ripened cheese.</title>
        <authorList>
            <consortium name="US DOE Joint Genome Institute (JGI-PGF)"/>
            <person name="Walter F."/>
            <person name="Albersmeier A."/>
            <person name="Kalinowski J."/>
            <person name="Ruckert C."/>
        </authorList>
    </citation>
    <scope>NUCLEOTIDE SEQUENCE</scope>
    <source>
        <strain evidence="6">NBRC 110023</strain>
    </source>
</reference>
<protein>
    <recommendedName>
        <fullName evidence="5">HTH tetR-type domain-containing protein</fullName>
    </recommendedName>
</protein>
<feature type="DNA-binding region" description="H-T-H motif" evidence="4">
    <location>
        <begin position="35"/>
        <end position="54"/>
    </location>
</feature>
<dbReference type="GO" id="GO:0003677">
    <property type="term" value="F:DNA binding"/>
    <property type="evidence" value="ECO:0007669"/>
    <property type="project" value="UniProtKB-UniRule"/>
</dbReference>
<dbReference type="Gene3D" id="1.10.10.60">
    <property type="entry name" value="Homeodomain-like"/>
    <property type="match status" value="1"/>
</dbReference>
<evidence type="ECO:0000256" key="4">
    <source>
        <dbReference type="PROSITE-ProRule" id="PRU00335"/>
    </source>
</evidence>
<evidence type="ECO:0000256" key="2">
    <source>
        <dbReference type="ARBA" id="ARBA00023125"/>
    </source>
</evidence>
<keyword evidence="1" id="KW-0805">Transcription regulation</keyword>
<dbReference type="RefSeq" id="WP_284215892.1">
    <property type="nucleotide sequence ID" value="NZ_BSOT01000005.1"/>
</dbReference>
<comment type="caution">
    <text evidence="6">The sequence shown here is derived from an EMBL/GenBank/DDBJ whole genome shotgun (WGS) entry which is preliminary data.</text>
</comment>
<dbReference type="Gene3D" id="1.10.357.10">
    <property type="entry name" value="Tetracycline Repressor, domain 2"/>
    <property type="match status" value="1"/>
</dbReference>
<name>A0AA37SUA9_9ALTE</name>
<dbReference type="PROSITE" id="PS50977">
    <property type="entry name" value="HTH_TETR_2"/>
    <property type="match status" value="1"/>
</dbReference>
<keyword evidence="3" id="KW-0804">Transcription</keyword>
<dbReference type="Pfam" id="PF00440">
    <property type="entry name" value="TetR_N"/>
    <property type="match status" value="1"/>
</dbReference>
<dbReference type="AlphaFoldDB" id="A0AA37SUA9"/>
<sequence length="203" mass="22457">MNDTKKIGRPRNFDRDAALQAAVKVFWLKGYAGASMKDLTTAMGINGPSLYATFGDKHSLFLQAIEAYTSNDACAPMVTFESEPDIYIAVKKFFKAVIENASEHESSAKGCFLSSCVATSSGDVDGVQPILKDTIDNIDKRLASRFELEKSKGTLPKDFPSLERARLMFDLRQGYVFRARAELKSDTMTKDIEKRAGMVIGYP</sequence>
<proteinExistence type="predicted"/>
<evidence type="ECO:0000256" key="1">
    <source>
        <dbReference type="ARBA" id="ARBA00023015"/>
    </source>
</evidence>
<organism evidence="6 7">
    <name type="scientific">Agaribacter marinus</name>
    <dbReference type="NCBI Taxonomy" id="1431249"/>
    <lineage>
        <taxon>Bacteria</taxon>
        <taxon>Pseudomonadati</taxon>
        <taxon>Pseudomonadota</taxon>
        <taxon>Gammaproteobacteria</taxon>
        <taxon>Alteromonadales</taxon>
        <taxon>Alteromonadaceae</taxon>
        <taxon>Agaribacter</taxon>
    </lineage>
</organism>
<dbReference type="PANTHER" id="PTHR47506">
    <property type="entry name" value="TRANSCRIPTIONAL REGULATORY PROTEIN"/>
    <property type="match status" value="1"/>
</dbReference>
<reference evidence="6" key="2">
    <citation type="submission" date="2023-01" db="EMBL/GenBank/DDBJ databases">
        <title>Draft genome sequence of Agaribacter marinus strain NBRC 110023.</title>
        <authorList>
            <person name="Sun Q."/>
            <person name="Mori K."/>
        </authorList>
    </citation>
    <scope>NUCLEOTIDE SEQUENCE</scope>
    <source>
        <strain evidence="6">NBRC 110023</strain>
    </source>
</reference>
<dbReference type="InterPro" id="IPR009057">
    <property type="entry name" value="Homeodomain-like_sf"/>
</dbReference>
<evidence type="ECO:0000256" key="3">
    <source>
        <dbReference type="ARBA" id="ARBA00023163"/>
    </source>
</evidence>
<evidence type="ECO:0000259" key="5">
    <source>
        <dbReference type="PROSITE" id="PS50977"/>
    </source>
</evidence>
<evidence type="ECO:0000313" key="7">
    <source>
        <dbReference type="Proteomes" id="UP001156601"/>
    </source>
</evidence>
<dbReference type="InterPro" id="IPR001647">
    <property type="entry name" value="HTH_TetR"/>
</dbReference>